<comment type="catalytic activity">
    <reaction evidence="8">
        <text>L-threonyl-[protein] + ATP = O-phospho-L-threonyl-[protein] + ADP + H(+)</text>
        <dbReference type="Rhea" id="RHEA:46608"/>
        <dbReference type="Rhea" id="RHEA-COMP:11060"/>
        <dbReference type="Rhea" id="RHEA-COMP:11605"/>
        <dbReference type="ChEBI" id="CHEBI:15378"/>
        <dbReference type="ChEBI" id="CHEBI:30013"/>
        <dbReference type="ChEBI" id="CHEBI:30616"/>
        <dbReference type="ChEBI" id="CHEBI:61977"/>
        <dbReference type="ChEBI" id="CHEBI:456216"/>
        <dbReference type="EC" id="2.7.11.1"/>
    </reaction>
</comment>
<keyword evidence="10" id="KW-0175">Coiled coil</keyword>
<feature type="domain" description="Protein kinase" evidence="11">
    <location>
        <begin position="8"/>
        <end position="269"/>
    </location>
</feature>
<evidence type="ECO:0000256" key="7">
    <source>
        <dbReference type="ARBA" id="ARBA00022840"/>
    </source>
</evidence>
<dbReference type="InterPro" id="IPR008271">
    <property type="entry name" value="Ser/Thr_kinase_AS"/>
</dbReference>
<dbReference type="InterPro" id="IPR011009">
    <property type="entry name" value="Kinase-like_dom_sf"/>
</dbReference>
<evidence type="ECO:0000313" key="13">
    <source>
        <dbReference type="Proteomes" id="UP000494040"/>
    </source>
</evidence>
<dbReference type="GeneID" id="106665699"/>
<evidence type="ECO:0000256" key="3">
    <source>
        <dbReference type="ARBA" id="ARBA00022527"/>
    </source>
</evidence>
<evidence type="ECO:0000313" key="12">
    <source>
        <dbReference type="EnsemblMetazoa" id="XP_014247814.1"/>
    </source>
</evidence>
<keyword evidence="3" id="KW-0723">Serine/threonine-protein kinase</keyword>
<dbReference type="InterPro" id="IPR051131">
    <property type="entry name" value="NEK_Ser/Thr_kinase_NIMA"/>
</dbReference>
<dbReference type="GO" id="GO:0005524">
    <property type="term" value="F:ATP binding"/>
    <property type="evidence" value="ECO:0007669"/>
    <property type="project" value="UniProtKB-KW"/>
</dbReference>
<feature type="coiled-coil region" evidence="10">
    <location>
        <begin position="316"/>
        <end position="356"/>
    </location>
</feature>
<accession>A0A8I6RTG8</accession>
<dbReference type="SUPFAM" id="SSF56112">
    <property type="entry name" value="Protein kinase-like (PK-like)"/>
    <property type="match status" value="1"/>
</dbReference>
<name>A0A8I6RTG8_CIMLE</name>
<dbReference type="Proteomes" id="UP000494040">
    <property type="component" value="Unassembled WGS sequence"/>
</dbReference>
<dbReference type="GO" id="GO:0004674">
    <property type="term" value="F:protein serine/threonine kinase activity"/>
    <property type="evidence" value="ECO:0007669"/>
    <property type="project" value="UniProtKB-KW"/>
</dbReference>
<evidence type="ECO:0000256" key="4">
    <source>
        <dbReference type="ARBA" id="ARBA00022679"/>
    </source>
</evidence>
<keyword evidence="13" id="KW-1185">Reference proteome</keyword>
<dbReference type="PANTHER" id="PTHR44899">
    <property type="entry name" value="CAMK FAMILY PROTEIN KINASE"/>
    <property type="match status" value="1"/>
</dbReference>
<reference evidence="12" key="1">
    <citation type="submission" date="2022-01" db="UniProtKB">
        <authorList>
            <consortium name="EnsemblMetazoa"/>
        </authorList>
    </citation>
    <scope>IDENTIFICATION</scope>
</reference>
<keyword evidence="6" id="KW-0418">Kinase</keyword>
<dbReference type="EnsemblMetazoa" id="XM_014392328.2">
    <property type="protein sequence ID" value="XP_014247814.1"/>
    <property type="gene ID" value="LOC106665699"/>
</dbReference>
<sequence length="501" mass="57654">MSQRLEDYEVLSIIGRGTFGTCYKVKSKITNQLFVWKAVDYGKLSEDNKKNLVSEVNLLSKLDHPNIVKYFDRIIHVETTTLYIITEWCQGGDLAAVIKDSKNVNKSLSEEFIWRILYQVSKAIQVCHTKLVGFTVLHRDIKPANVFLDQEGNAKLGDFGLARIEQDEPTTTNFVGTPYYLSPEVVRGHGHNRKSDIWALGCLVYEMCSLRPPFNGTNMKELTFKIKSGKYKEIPSFYSENLRKVISFMLSVKHEFRPTIEMILHHPLVVVNIKSAPKPSKSSIDLENVCLKALQNLSMTTDAEEVTNNTFKGKWLSRLETLRKREERLKEKEEGMAIKERSLLNKEKQLALLERQAKEKLVLAEVYSKRRKDPRLYAMVHDGNVSDISADPGDTSVSRTVARIDPNQFPRPLFVRNTIETRSKRVHFEEKRKILGDNFIRPTSVTCSSHSPEDLTETSQPKIWLESKKVHNRSRILQDKENILVKPIKKPDKTFKITNFI</sequence>
<dbReference type="PROSITE" id="PS50011">
    <property type="entry name" value="PROTEIN_KINASE_DOM"/>
    <property type="match status" value="1"/>
</dbReference>
<keyword evidence="7" id="KW-0067">ATP-binding</keyword>
<dbReference type="EC" id="2.7.11.1" evidence="2"/>
<evidence type="ECO:0000256" key="2">
    <source>
        <dbReference type="ARBA" id="ARBA00012513"/>
    </source>
</evidence>
<evidence type="ECO:0000256" key="9">
    <source>
        <dbReference type="ARBA" id="ARBA00048679"/>
    </source>
</evidence>
<evidence type="ECO:0000256" key="10">
    <source>
        <dbReference type="SAM" id="Coils"/>
    </source>
</evidence>
<evidence type="ECO:0000256" key="5">
    <source>
        <dbReference type="ARBA" id="ARBA00022741"/>
    </source>
</evidence>
<evidence type="ECO:0000256" key="6">
    <source>
        <dbReference type="ARBA" id="ARBA00022777"/>
    </source>
</evidence>
<dbReference type="SMART" id="SM00220">
    <property type="entry name" value="S_TKc"/>
    <property type="match status" value="1"/>
</dbReference>
<comment type="similarity">
    <text evidence="1">Belongs to the protein kinase superfamily. NEK Ser/Thr protein kinase family. NIMA subfamily.</text>
</comment>
<protein>
    <recommendedName>
        <fullName evidence="2">non-specific serine/threonine protein kinase</fullName>
        <ecNumber evidence="2">2.7.11.1</ecNumber>
    </recommendedName>
</protein>
<dbReference type="RefSeq" id="XP_014247814.1">
    <property type="nucleotide sequence ID" value="XM_014392328.2"/>
</dbReference>
<dbReference type="InterPro" id="IPR000719">
    <property type="entry name" value="Prot_kinase_dom"/>
</dbReference>
<organism evidence="12 13">
    <name type="scientific">Cimex lectularius</name>
    <name type="common">Bed bug</name>
    <name type="synonym">Acanthia lectularia</name>
    <dbReference type="NCBI Taxonomy" id="79782"/>
    <lineage>
        <taxon>Eukaryota</taxon>
        <taxon>Metazoa</taxon>
        <taxon>Ecdysozoa</taxon>
        <taxon>Arthropoda</taxon>
        <taxon>Hexapoda</taxon>
        <taxon>Insecta</taxon>
        <taxon>Pterygota</taxon>
        <taxon>Neoptera</taxon>
        <taxon>Paraneoptera</taxon>
        <taxon>Hemiptera</taxon>
        <taxon>Heteroptera</taxon>
        <taxon>Panheteroptera</taxon>
        <taxon>Cimicomorpha</taxon>
        <taxon>Cimicidae</taxon>
        <taxon>Cimex</taxon>
    </lineage>
</organism>
<keyword evidence="4" id="KW-0808">Transferase</keyword>
<comment type="catalytic activity">
    <reaction evidence="9">
        <text>L-seryl-[protein] + ATP = O-phospho-L-seryl-[protein] + ADP + H(+)</text>
        <dbReference type="Rhea" id="RHEA:17989"/>
        <dbReference type="Rhea" id="RHEA-COMP:9863"/>
        <dbReference type="Rhea" id="RHEA-COMP:11604"/>
        <dbReference type="ChEBI" id="CHEBI:15378"/>
        <dbReference type="ChEBI" id="CHEBI:29999"/>
        <dbReference type="ChEBI" id="CHEBI:30616"/>
        <dbReference type="ChEBI" id="CHEBI:83421"/>
        <dbReference type="ChEBI" id="CHEBI:456216"/>
        <dbReference type="EC" id="2.7.11.1"/>
    </reaction>
</comment>
<dbReference type="CDD" id="cd08217">
    <property type="entry name" value="STKc_Nek2"/>
    <property type="match status" value="1"/>
</dbReference>
<keyword evidence="5" id="KW-0547">Nucleotide-binding</keyword>
<dbReference type="Pfam" id="PF00069">
    <property type="entry name" value="Pkinase"/>
    <property type="match status" value="1"/>
</dbReference>
<dbReference type="AlphaFoldDB" id="A0A8I6RTG8"/>
<proteinExistence type="inferred from homology"/>
<dbReference type="PROSITE" id="PS00108">
    <property type="entry name" value="PROTEIN_KINASE_ST"/>
    <property type="match status" value="1"/>
</dbReference>
<dbReference type="OrthoDB" id="248923at2759"/>
<evidence type="ECO:0000259" key="11">
    <source>
        <dbReference type="PROSITE" id="PS50011"/>
    </source>
</evidence>
<evidence type="ECO:0000256" key="8">
    <source>
        <dbReference type="ARBA" id="ARBA00047899"/>
    </source>
</evidence>
<dbReference type="OMA" id="QEGKFRR"/>
<dbReference type="Gene3D" id="3.30.200.20">
    <property type="entry name" value="Phosphorylase Kinase, domain 1"/>
    <property type="match status" value="2"/>
</dbReference>
<dbReference type="Gene3D" id="1.10.510.10">
    <property type="entry name" value="Transferase(Phosphotransferase) domain 1"/>
    <property type="match status" value="1"/>
</dbReference>
<evidence type="ECO:0000256" key="1">
    <source>
        <dbReference type="ARBA" id="ARBA00010886"/>
    </source>
</evidence>
<dbReference type="PANTHER" id="PTHR44899:SF10">
    <property type="entry name" value="NIMA-RELATED KINASE 2"/>
    <property type="match status" value="1"/>
</dbReference>
<dbReference type="KEGG" id="clec:106665699"/>